<dbReference type="Proteomes" id="UP000052020">
    <property type="component" value="Unassembled WGS sequence"/>
</dbReference>
<feature type="region of interest" description="Disordered" evidence="1">
    <location>
        <begin position="58"/>
        <end position="110"/>
    </location>
</feature>
<accession>A0A0S7XRJ1</accession>
<evidence type="ECO:0000313" key="2">
    <source>
        <dbReference type="EMBL" id="KPJ64879.1"/>
    </source>
</evidence>
<gene>
    <name evidence="2" type="ORF">AMK68_00145</name>
</gene>
<feature type="compositionally biased region" description="Basic and acidic residues" evidence="1">
    <location>
        <begin position="69"/>
        <end position="82"/>
    </location>
</feature>
<dbReference type="EMBL" id="LIZY01000003">
    <property type="protein sequence ID" value="KPJ64879.1"/>
    <property type="molecule type" value="Genomic_DNA"/>
</dbReference>
<protein>
    <submittedName>
        <fullName evidence="2">Uncharacterized protein</fullName>
    </submittedName>
</protein>
<evidence type="ECO:0000313" key="3">
    <source>
        <dbReference type="Proteomes" id="UP000052020"/>
    </source>
</evidence>
<dbReference type="AlphaFoldDB" id="A0A0S7XRJ1"/>
<evidence type="ECO:0000256" key="1">
    <source>
        <dbReference type="SAM" id="MobiDB-lite"/>
    </source>
</evidence>
<name>A0A0S7XRJ1_9BACT</name>
<sequence length="110" mass="11666">MAGKLIYIGDGAWLPGAPAADHDEPDEEAFRAKIASGLYRSESGREIREREAAARKAKEAANAKAGRIAKSEAAEARSDAESARAAAEAAEERARSAEARAAAMNRRGRK</sequence>
<comment type="caution">
    <text evidence="2">The sequence shown here is derived from an EMBL/GenBank/DDBJ whole genome shotgun (WGS) entry which is preliminary data.</text>
</comment>
<proteinExistence type="predicted"/>
<reference evidence="2 3" key="1">
    <citation type="journal article" date="2015" name="Microbiome">
        <title>Genomic resolution of linkages in carbon, nitrogen, and sulfur cycling among widespread estuary sediment bacteria.</title>
        <authorList>
            <person name="Baker B.J."/>
            <person name="Lazar C.S."/>
            <person name="Teske A.P."/>
            <person name="Dick G.J."/>
        </authorList>
    </citation>
    <scope>NUCLEOTIDE SEQUENCE [LARGE SCALE GENOMIC DNA]</scope>
    <source>
        <strain evidence="2">DG_56</strain>
    </source>
</reference>
<organism evidence="2 3">
    <name type="scientific">candidate division KD3-62 bacterium DG_56</name>
    <dbReference type="NCBI Taxonomy" id="1704032"/>
    <lineage>
        <taxon>Bacteria</taxon>
        <taxon>candidate division KD3-62</taxon>
    </lineage>
</organism>